<protein>
    <recommendedName>
        <fullName evidence="3">Exocyst subunit Exo70 family protein</fullName>
    </recommendedName>
</protein>
<dbReference type="InterPro" id="IPR046364">
    <property type="entry name" value="Exo70_C"/>
</dbReference>
<feature type="compositionally biased region" description="Basic residues" evidence="4">
    <location>
        <begin position="9"/>
        <end position="21"/>
    </location>
</feature>
<dbReference type="GO" id="GO:0005546">
    <property type="term" value="F:phosphatidylinositol-4,5-bisphosphate binding"/>
    <property type="evidence" value="ECO:0007669"/>
    <property type="project" value="InterPro"/>
</dbReference>
<feature type="region of interest" description="Disordered" evidence="4">
    <location>
        <begin position="532"/>
        <end position="554"/>
    </location>
</feature>
<feature type="domain" description="Exocyst complex subunit Exo70 C-terminal" evidence="5">
    <location>
        <begin position="196"/>
        <end position="520"/>
    </location>
</feature>
<evidence type="ECO:0000256" key="1">
    <source>
        <dbReference type="ARBA" id="ARBA00006756"/>
    </source>
</evidence>
<dbReference type="Pfam" id="PF03081">
    <property type="entry name" value="Exo70_C"/>
    <property type="match status" value="1"/>
</dbReference>
<reference evidence="6" key="2">
    <citation type="submission" date="2015-07" db="EMBL/GenBank/DDBJ databases">
        <authorList>
            <person name="Noorani M."/>
        </authorList>
    </citation>
    <scope>NUCLEOTIDE SEQUENCE</scope>
    <source>
        <strain evidence="6">Yugu1</strain>
    </source>
</reference>
<dbReference type="GO" id="GO:0000145">
    <property type="term" value="C:exocyst"/>
    <property type="evidence" value="ECO:0007669"/>
    <property type="project" value="InterPro"/>
</dbReference>
<sequence>MASMASPSPRRHALPPPGHHRRTLSSTLVDESVAAAAALVHKWHPDDAPAGGSLFLHGAEEDEARRFLRAAADLHRAMLFFASDVAHGSSHGLVEAQALLQTAMRRLDLELRVLLDDIDSIQSDHAADASRSRNNICAVAEAMMAAGYGKECISTFKTRRRAALTASLRRLLGFSPPVDHLHKITWDQLDARIIPSWLAAATAAFGSLFPAEKDLCDAVFAGDNAAVGEAVFAAVANDQATGLLAVTEAAAARARRAPERLFRVLDVHDALTEALPALLSVFGDGSEVAARAALSVAKVGEAARGALGSLEAAIQKEPSKATAAGGAVHPLTRYVMNYVVFLADYKEGLALLYDYDYDSDSSEQASPSVIHRLVSALLSKLEAKAGCYREAALSYLFLANNTRYVANKVAGSGQLRGVLGDGWAEAQSAKARAHVGVYVRAAWGKVTSLCTQQGGAEPEAVEAAVMESVGMQEQWVAADDETGEALRAAATAAVVPKYRMFYRRHGAAVRLTPGDVTAMIAALFGGPLDLVSQRHQEDPNPYRDPTRSPRQLFT</sequence>
<evidence type="ECO:0000259" key="5">
    <source>
        <dbReference type="Pfam" id="PF03081"/>
    </source>
</evidence>
<evidence type="ECO:0000256" key="2">
    <source>
        <dbReference type="ARBA" id="ARBA00022448"/>
    </source>
</evidence>
<evidence type="ECO:0000256" key="4">
    <source>
        <dbReference type="SAM" id="MobiDB-lite"/>
    </source>
</evidence>
<keyword evidence="3" id="KW-0653">Protein transport</keyword>
<keyword evidence="3" id="KW-0268">Exocytosis</keyword>
<dbReference type="InterPro" id="IPR016159">
    <property type="entry name" value="Cullin_repeat-like_dom_sf"/>
</dbReference>
<dbReference type="STRING" id="4555.A0A368QT86"/>
<comment type="similarity">
    <text evidence="1 3">Belongs to the EXO70 family.</text>
</comment>
<dbReference type="OrthoDB" id="1922221at2759"/>
<dbReference type="GO" id="GO:0015031">
    <property type="term" value="P:protein transport"/>
    <property type="evidence" value="ECO:0007669"/>
    <property type="project" value="UniProtKB-KW"/>
</dbReference>
<dbReference type="AlphaFoldDB" id="A0A368QT86"/>
<dbReference type="InterPro" id="IPR004140">
    <property type="entry name" value="Exo70"/>
</dbReference>
<dbReference type="GO" id="GO:0006887">
    <property type="term" value="P:exocytosis"/>
    <property type="evidence" value="ECO:0007669"/>
    <property type="project" value="UniProtKB-KW"/>
</dbReference>
<gene>
    <name evidence="6" type="ORF">SETIT_4G117500v2</name>
</gene>
<feature type="compositionally biased region" description="Basic and acidic residues" evidence="4">
    <location>
        <begin position="532"/>
        <end position="547"/>
    </location>
</feature>
<accession>A0A368QT86</accession>
<dbReference type="Gene3D" id="1.20.1280.170">
    <property type="entry name" value="Exocyst complex component Exo70"/>
    <property type="match status" value="1"/>
</dbReference>
<evidence type="ECO:0000313" key="6">
    <source>
        <dbReference type="EMBL" id="RCV21177.1"/>
    </source>
</evidence>
<keyword evidence="2 3" id="KW-0813">Transport</keyword>
<proteinExistence type="inferred from homology"/>
<comment type="function">
    <text evidence="3">Component of the exocyst complex.</text>
</comment>
<reference evidence="6" key="1">
    <citation type="journal article" date="2012" name="Nat. Biotechnol.">
        <title>Reference genome sequence of the model plant Setaria.</title>
        <authorList>
            <person name="Bennetzen J.L."/>
            <person name="Schmutz J."/>
            <person name="Wang H."/>
            <person name="Percifield R."/>
            <person name="Hawkins J."/>
            <person name="Pontaroli A.C."/>
            <person name="Estep M."/>
            <person name="Feng L."/>
            <person name="Vaughn J.N."/>
            <person name="Grimwood J."/>
            <person name="Jenkins J."/>
            <person name="Barry K."/>
            <person name="Lindquist E."/>
            <person name="Hellsten U."/>
            <person name="Deshpande S."/>
            <person name="Wang X."/>
            <person name="Wu X."/>
            <person name="Mitros T."/>
            <person name="Triplett J."/>
            <person name="Yang X."/>
            <person name="Ye C.Y."/>
            <person name="Mauro-Herrera M."/>
            <person name="Wang L."/>
            <person name="Li P."/>
            <person name="Sharma M."/>
            <person name="Sharma R."/>
            <person name="Ronald P.C."/>
            <person name="Panaud O."/>
            <person name="Kellogg E.A."/>
            <person name="Brutnell T.P."/>
            <person name="Doust A.N."/>
            <person name="Tuskan G.A."/>
            <person name="Rokhsar D."/>
            <person name="Devos K.M."/>
        </authorList>
    </citation>
    <scope>NUCLEOTIDE SEQUENCE [LARGE SCALE GENOMIC DNA]</scope>
    <source>
        <strain evidence="6">Yugu1</strain>
    </source>
</reference>
<evidence type="ECO:0000256" key="3">
    <source>
        <dbReference type="RuleBase" id="RU365026"/>
    </source>
</evidence>
<dbReference type="PANTHER" id="PTHR12542:SF17">
    <property type="entry name" value="EXOCYST SUBUNIT EXO70 FAMILY PROTEIN"/>
    <property type="match status" value="1"/>
</dbReference>
<dbReference type="PANTHER" id="PTHR12542">
    <property type="entry name" value="EXOCYST COMPLEX PROTEIN EXO70"/>
    <property type="match status" value="1"/>
</dbReference>
<name>A0A368QT86_SETIT</name>
<dbReference type="EMBL" id="CM003531">
    <property type="protein sequence ID" value="RCV21177.1"/>
    <property type="molecule type" value="Genomic_DNA"/>
</dbReference>
<organism evidence="6">
    <name type="scientific">Setaria italica</name>
    <name type="common">Foxtail millet</name>
    <name type="synonym">Panicum italicum</name>
    <dbReference type="NCBI Taxonomy" id="4555"/>
    <lineage>
        <taxon>Eukaryota</taxon>
        <taxon>Viridiplantae</taxon>
        <taxon>Streptophyta</taxon>
        <taxon>Embryophyta</taxon>
        <taxon>Tracheophyta</taxon>
        <taxon>Spermatophyta</taxon>
        <taxon>Magnoliopsida</taxon>
        <taxon>Liliopsida</taxon>
        <taxon>Poales</taxon>
        <taxon>Poaceae</taxon>
        <taxon>PACMAD clade</taxon>
        <taxon>Panicoideae</taxon>
        <taxon>Panicodae</taxon>
        <taxon>Paniceae</taxon>
        <taxon>Cenchrinae</taxon>
        <taxon>Setaria</taxon>
    </lineage>
</organism>
<feature type="region of interest" description="Disordered" evidence="4">
    <location>
        <begin position="1"/>
        <end position="21"/>
    </location>
</feature>
<dbReference type="Pfam" id="PF20669">
    <property type="entry name" value="Exo70_N"/>
    <property type="match status" value="1"/>
</dbReference>
<dbReference type="SUPFAM" id="SSF74788">
    <property type="entry name" value="Cullin repeat-like"/>
    <property type="match status" value="1"/>
</dbReference>